<dbReference type="Gene3D" id="1.10.3020.10">
    <property type="entry name" value="alpha-amino acid ester hydrolase ( Helical cap domain)"/>
    <property type="match status" value="1"/>
</dbReference>
<dbReference type="SUPFAM" id="SSF53474">
    <property type="entry name" value="alpha/beta-Hydrolases"/>
    <property type="match status" value="1"/>
</dbReference>
<evidence type="ECO:0000259" key="2">
    <source>
        <dbReference type="SMART" id="SM00939"/>
    </source>
</evidence>
<dbReference type="InterPro" id="IPR008979">
    <property type="entry name" value="Galactose-bd-like_sf"/>
</dbReference>
<name>A0A399J1D1_9RHOB</name>
<dbReference type="InterPro" id="IPR029058">
    <property type="entry name" value="AB_hydrolase_fold"/>
</dbReference>
<dbReference type="NCBIfam" id="TIGR00976">
    <property type="entry name" value="CocE_NonD"/>
    <property type="match status" value="1"/>
</dbReference>
<dbReference type="InterPro" id="IPR005674">
    <property type="entry name" value="CocE/Ser_esterase"/>
</dbReference>
<dbReference type="SUPFAM" id="SSF49785">
    <property type="entry name" value="Galactose-binding domain-like"/>
    <property type="match status" value="1"/>
</dbReference>
<accession>A0A399J1D1</accession>
<dbReference type="InterPro" id="IPR013736">
    <property type="entry name" value="Xaa-Pro_dipept_C"/>
</dbReference>
<dbReference type="Pfam" id="PF02129">
    <property type="entry name" value="Peptidase_S15"/>
    <property type="match status" value="1"/>
</dbReference>
<organism evidence="3 4">
    <name type="scientific">Pseudooceanicola sediminis</name>
    <dbReference type="NCBI Taxonomy" id="2211117"/>
    <lineage>
        <taxon>Bacteria</taxon>
        <taxon>Pseudomonadati</taxon>
        <taxon>Pseudomonadota</taxon>
        <taxon>Alphaproteobacteria</taxon>
        <taxon>Rhodobacterales</taxon>
        <taxon>Paracoccaceae</taxon>
        <taxon>Pseudooceanicola</taxon>
    </lineage>
</organism>
<evidence type="ECO:0000256" key="1">
    <source>
        <dbReference type="ARBA" id="ARBA00022801"/>
    </source>
</evidence>
<dbReference type="Proteomes" id="UP000265848">
    <property type="component" value="Unassembled WGS sequence"/>
</dbReference>
<protein>
    <submittedName>
        <fullName evidence="3">CocE/NonD family hydrolase</fullName>
    </submittedName>
</protein>
<dbReference type="GO" id="GO:0008239">
    <property type="term" value="F:dipeptidyl-peptidase activity"/>
    <property type="evidence" value="ECO:0007669"/>
    <property type="project" value="InterPro"/>
</dbReference>
<comment type="caution">
    <text evidence="3">The sequence shown here is derived from an EMBL/GenBank/DDBJ whole genome shotgun (WGS) entry which is preliminary data.</text>
</comment>
<dbReference type="Gene3D" id="3.40.50.1820">
    <property type="entry name" value="alpha/beta hydrolase"/>
    <property type="match status" value="1"/>
</dbReference>
<gene>
    <name evidence="3" type="ORF">DL237_08645</name>
</gene>
<keyword evidence="1 3" id="KW-0378">Hydrolase</keyword>
<dbReference type="OrthoDB" id="9806163at2"/>
<dbReference type="Pfam" id="PF08530">
    <property type="entry name" value="PepX_C"/>
    <property type="match status" value="1"/>
</dbReference>
<dbReference type="InterPro" id="IPR000383">
    <property type="entry name" value="Xaa-Pro-like_dom"/>
</dbReference>
<dbReference type="Gene3D" id="2.60.120.260">
    <property type="entry name" value="Galactose-binding domain-like"/>
    <property type="match status" value="1"/>
</dbReference>
<sequence>MTPMTTSEPVVTDMVSLTPAEHAGPGVVVHRNVMVAMRDGVRLATDVYRPVAADGSPDATPRPVIFERTPYDKAGTPRTELSVASPTPQTRQELAVRLVAEGYVVIWQDCRGRYASEGNFTKYLNEAEDGYDSMVWIDGQAFGNGRVGTMGLSYDAHVQMALACLNPPGLACMAVDSGGFSNAFTCGIRQGGALEMKQATWAYNRAMEAPLAAADPAILKAIQSESLADWMTRTPWTRGRSPVRWDPDYEGYLLDQWQHGTFDAFWKKTGIWAAGYYETFPKIPIVFMSSWYDVYVQTTLENYMGLKGLADRPLTLIMGPWTHGNRSRRVFGDVDFGPNATLDGQVDQDWLTFRLKFFARWLKDEHVSLRDERVHLFAMGGGSGRRTAEGHLDHGGQWIEVADWPVPEAEPLHLHPRPDMTLGAPQDGVLSYTYDPVDPVPTIGGALTSGEPIFEGGAFDQTEDARFFGCTTPGLPLIARRDVLSFETPPLEDDLLIAGPVTMRLRVSTDAPDTDFTAKLVDVYPPSEDYPRGYAMIITDGIFRVRYRKGYDRPEPVAPDEGAFDITITPFATVNLFAKGHRLRLDISSSNFPKYDINFNTGDPEGTARGGRPARNTLHLGQDSVLELSVLPSPPAPATNR</sequence>
<proteinExistence type="predicted"/>
<keyword evidence="4" id="KW-1185">Reference proteome</keyword>
<evidence type="ECO:0000313" key="3">
    <source>
        <dbReference type="EMBL" id="RII39208.1"/>
    </source>
</evidence>
<evidence type="ECO:0000313" key="4">
    <source>
        <dbReference type="Proteomes" id="UP000265848"/>
    </source>
</evidence>
<feature type="domain" description="Xaa-Pro dipeptidyl-peptidase C-terminal" evidence="2">
    <location>
        <begin position="355"/>
        <end position="629"/>
    </location>
</feature>
<reference evidence="3 4" key="1">
    <citation type="submission" date="2018-08" db="EMBL/GenBank/DDBJ databases">
        <title>Pseudooceanicola sediminis CY03 in the family Rhodobacteracea.</title>
        <authorList>
            <person name="Zhang Y.-J."/>
        </authorList>
    </citation>
    <scope>NUCLEOTIDE SEQUENCE [LARGE SCALE GENOMIC DNA]</scope>
    <source>
        <strain evidence="3 4">CY03</strain>
    </source>
</reference>
<dbReference type="EMBL" id="QWJJ01000006">
    <property type="protein sequence ID" value="RII39208.1"/>
    <property type="molecule type" value="Genomic_DNA"/>
</dbReference>
<dbReference type="SMART" id="SM00939">
    <property type="entry name" value="PepX_C"/>
    <property type="match status" value="1"/>
</dbReference>
<dbReference type="AlphaFoldDB" id="A0A399J1D1"/>